<dbReference type="RefSeq" id="WP_158766992.1">
    <property type="nucleotide sequence ID" value="NZ_CP047045.1"/>
</dbReference>
<accession>A0A6I6MLC9</accession>
<dbReference type="Proteomes" id="UP000431269">
    <property type="component" value="Chromosome"/>
</dbReference>
<dbReference type="EMBL" id="CP047045">
    <property type="protein sequence ID" value="QGZ96185.1"/>
    <property type="molecule type" value="Genomic_DNA"/>
</dbReference>
<dbReference type="GO" id="GO:0003700">
    <property type="term" value="F:DNA-binding transcription factor activity"/>
    <property type="evidence" value="ECO:0007669"/>
    <property type="project" value="InterPro"/>
</dbReference>
<reference evidence="6" key="1">
    <citation type="submission" date="2019-12" db="EMBL/GenBank/DDBJ databases">
        <title>Complete genome of Terracaulis silvestris 0127_4.</title>
        <authorList>
            <person name="Vieira S."/>
            <person name="Riedel T."/>
            <person name="Sproer C."/>
            <person name="Pascual J."/>
            <person name="Boedeker C."/>
            <person name="Overmann J."/>
        </authorList>
    </citation>
    <scope>NUCLEOTIDE SEQUENCE [LARGE SCALE GENOMIC DNA]</scope>
    <source>
        <strain evidence="6">0127_4</strain>
    </source>
</reference>
<dbReference type="GO" id="GO:0043565">
    <property type="term" value="F:sequence-specific DNA binding"/>
    <property type="evidence" value="ECO:0007669"/>
    <property type="project" value="InterPro"/>
</dbReference>
<sequence length="334" mass="37143">MPTIGIVALDGAELGAVGAVLDMFERANRYTVRQYGAVDVVNNPSQVLVLTAHGRPCRTTGGRELKADAAWTDAPKLDLVYVAAYQADDENEVTARIDHDGPLHVWLGAQREQGALLAASGPAVFQLAETGILDDHVATAPWWLERLFSRRYPRVTLDVPRIIADGDGFICTGTTRAEPALALRMAERVLSANVGSWLAKATLIDPYPDGPAPWSVFSPRVIRQDGLVGRAQHWLQQRFSQRARMSELADFLRVSERTLERRFRKSLGMTPLQYLQLLRVEAAKHMLTRSSRRVERVALLVGYGDVPFFKQVFREQTGTSPREYRRRGGQAPSA</sequence>
<dbReference type="SMART" id="SM00342">
    <property type="entry name" value="HTH_ARAC"/>
    <property type="match status" value="1"/>
</dbReference>
<name>A0A6I6MLC9_9CAUL</name>
<proteinExistence type="predicted"/>
<dbReference type="PROSITE" id="PS01124">
    <property type="entry name" value="HTH_ARAC_FAMILY_2"/>
    <property type="match status" value="1"/>
</dbReference>
<keyword evidence="6" id="KW-1185">Reference proteome</keyword>
<evidence type="ECO:0000256" key="1">
    <source>
        <dbReference type="ARBA" id="ARBA00023015"/>
    </source>
</evidence>
<dbReference type="InterPro" id="IPR018060">
    <property type="entry name" value="HTH_AraC"/>
</dbReference>
<dbReference type="KEGG" id="tsv:DSM104635_03043"/>
<dbReference type="InterPro" id="IPR009057">
    <property type="entry name" value="Homeodomain-like_sf"/>
</dbReference>
<keyword evidence="1" id="KW-0805">Transcription regulation</keyword>
<dbReference type="GO" id="GO:0032259">
    <property type="term" value="P:methylation"/>
    <property type="evidence" value="ECO:0007669"/>
    <property type="project" value="UniProtKB-KW"/>
</dbReference>
<dbReference type="SUPFAM" id="SSF52317">
    <property type="entry name" value="Class I glutamine amidotransferase-like"/>
    <property type="match status" value="1"/>
</dbReference>
<dbReference type="Pfam" id="PF12833">
    <property type="entry name" value="HTH_18"/>
    <property type="match status" value="1"/>
</dbReference>
<evidence type="ECO:0000313" key="6">
    <source>
        <dbReference type="Proteomes" id="UP000431269"/>
    </source>
</evidence>
<organism evidence="5 6">
    <name type="scientific">Terricaulis silvestris</name>
    <dbReference type="NCBI Taxonomy" id="2686094"/>
    <lineage>
        <taxon>Bacteria</taxon>
        <taxon>Pseudomonadati</taxon>
        <taxon>Pseudomonadota</taxon>
        <taxon>Alphaproteobacteria</taxon>
        <taxon>Caulobacterales</taxon>
        <taxon>Caulobacteraceae</taxon>
        <taxon>Terricaulis</taxon>
    </lineage>
</organism>
<protein>
    <submittedName>
        <fullName evidence="5">Methylphosphotriester-DNA--protein-cysteine S-methyltransferase</fullName>
        <ecNumber evidence="5">2.1.1.-</ecNumber>
    </submittedName>
</protein>
<dbReference type="InterPro" id="IPR029062">
    <property type="entry name" value="Class_I_gatase-like"/>
</dbReference>
<keyword evidence="5" id="KW-0808">Transferase</keyword>
<evidence type="ECO:0000256" key="3">
    <source>
        <dbReference type="ARBA" id="ARBA00023163"/>
    </source>
</evidence>
<keyword evidence="3" id="KW-0804">Transcription</keyword>
<dbReference type="PROSITE" id="PS00041">
    <property type="entry name" value="HTH_ARAC_FAMILY_1"/>
    <property type="match status" value="1"/>
</dbReference>
<feature type="domain" description="HTH araC/xylS-type" evidence="4">
    <location>
        <begin position="229"/>
        <end position="327"/>
    </location>
</feature>
<evidence type="ECO:0000313" key="5">
    <source>
        <dbReference type="EMBL" id="QGZ96185.1"/>
    </source>
</evidence>
<dbReference type="InterPro" id="IPR018062">
    <property type="entry name" value="HTH_AraC-typ_CS"/>
</dbReference>
<dbReference type="AlphaFoldDB" id="A0A6I6MLC9"/>
<evidence type="ECO:0000259" key="4">
    <source>
        <dbReference type="PROSITE" id="PS01124"/>
    </source>
</evidence>
<keyword evidence="2" id="KW-0238">DNA-binding</keyword>
<evidence type="ECO:0000256" key="2">
    <source>
        <dbReference type="ARBA" id="ARBA00023125"/>
    </source>
</evidence>
<dbReference type="SUPFAM" id="SSF46689">
    <property type="entry name" value="Homeodomain-like"/>
    <property type="match status" value="2"/>
</dbReference>
<gene>
    <name evidence="5" type="primary">adaA</name>
    <name evidence="5" type="ORF">DSM104635_03043</name>
</gene>
<dbReference type="PANTHER" id="PTHR43280:SF2">
    <property type="entry name" value="HTH-TYPE TRANSCRIPTIONAL REGULATOR EXSA"/>
    <property type="match status" value="1"/>
</dbReference>
<dbReference type="GO" id="GO:0008168">
    <property type="term" value="F:methyltransferase activity"/>
    <property type="evidence" value="ECO:0007669"/>
    <property type="project" value="UniProtKB-KW"/>
</dbReference>
<dbReference type="Gene3D" id="3.40.50.880">
    <property type="match status" value="1"/>
</dbReference>
<keyword evidence="5" id="KW-0489">Methyltransferase</keyword>
<dbReference type="PANTHER" id="PTHR43280">
    <property type="entry name" value="ARAC-FAMILY TRANSCRIPTIONAL REGULATOR"/>
    <property type="match status" value="1"/>
</dbReference>
<dbReference type="EC" id="2.1.1.-" evidence="5"/>
<dbReference type="Gene3D" id="1.10.10.60">
    <property type="entry name" value="Homeodomain-like"/>
    <property type="match status" value="1"/>
</dbReference>